<dbReference type="RefSeq" id="WP_244714263.1">
    <property type="nucleotide sequence ID" value="NZ_CP095049.1"/>
</dbReference>
<evidence type="ECO:0000313" key="2">
    <source>
        <dbReference type="EMBL" id="UOQ51114.1"/>
    </source>
</evidence>
<dbReference type="Proteomes" id="UP000831785">
    <property type="component" value="Chromosome"/>
</dbReference>
<feature type="coiled-coil region" evidence="1">
    <location>
        <begin position="33"/>
        <end position="67"/>
    </location>
</feature>
<dbReference type="EMBL" id="CP095049">
    <property type="protein sequence ID" value="UOQ51114.1"/>
    <property type="molecule type" value="Genomic_DNA"/>
</dbReference>
<evidence type="ECO:0000256" key="1">
    <source>
        <dbReference type="SAM" id="Coils"/>
    </source>
</evidence>
<reference evidence="2 3" key="1">
    <citation type="submission" date="2022-04" db="EMBL/GenBank/DDBJ databases">
        <title>Hymenobacter sp. isolated from the air.</title>
        <authorList>
            <person name="Won M."/>
            <person name="Lee C.-M."/>
            <person name="Woen H.-Y."/>
            <person name="Kwon S.-W."/>
        </authorList>
    </citation>
    <scope>NUCLEOTIDE SEQUENCE [LARGE SCALE GENOMIC DNA]</scope>
    <source>
        <strain evidence="3">5116 S-27</strain>
    </source>
</reference>
<proteinExistence type="predicted"/>
<gene>
    <name evidence="2" type="ORF">MUN80_15240</name>
</gene>
<protein>
    <submittedName>
        <fullName evidence="2">Uncharacterized protein</fullName>
    </submittedName>
</protein>
<sequence length="227" mass="26124">MNKNPFPELNAFIEVYNQALQKAQSKAIFVRGIEIQEAQVEELKQLIEEIKLQKAIAVEEKDEKKANLILCFELCATAVKNELYFVMSLKRDEPDFAWQALIDAQYQISLAIRNHPFDGRYLQGYAHRLHLYENIIFPKMYFASRGCVVSSSECSVCRGDMEDCEHIKGYAYMGEICYEIINEIKSIDEISLVENPADKSCRMLSFTEDGKSIDIFTHREIVKKADG</sequence>
<evidence type="ECO:0000313" key="3">
    <source>
        <dbReference type="Proteomes" id="UP000831785"/>
    </source>
</evidence>
<keyword evidence="3" id="KW-1185">Reference proteome</keyword>
<keyword evidence="1" id="KW-0175">Coiled coil</keyword>
<accession>A0ABY4F377</accession>
<organism evidence="2 3">
    <name type="scientific">Hymenobacter cellulosivorans</name>
    <dbReference type="NCBI Taxonomy" id="2932249"/>
    <lineage>
        <taxon>Bacteria</taxon>
        <taxon>Pseudomonadati</taxon>
        <taxon>Bacteroidota</taxon>
        <taxon>Cytophagia</taxon>
        <taxon>Cytophagales</taxon>
        <taxon>Hymenobacteraceae</taxon>
        <taxon>Hymenobacter</taxon>
    </lineage>
</organism>
<name>A0ABY4F377_9BACT</name>